<keyword evidence="2" id="KW-1185">Reference proteome</keyword>
<reference evidence="1 2" key="1">
    <citation type="journal article" date="2015" name="Sci. Rep.">
        <title>The power of single molecule real-time sequencing technology in the de novo assembly of a eukaryotic genome.</title>
        <authorList>
            <person name="Sakai H."/>
            <person name="Naito K."/>
            <person name="Ogiso-Tanaka E."/>
            <person name="Takahashi Y."/>
            <person name="Iseki K."/>
            <person name="Muto C."/>
            <person name="Satou K."/>
            <person name="Teruya K."/>
            <person name="Shiroma A."/>
            <person name="Shimoji M."/>
            <person name="Hirano T."/>
            <person name="Itoh T."/>
            <person name="Kaga A."/>
            <person name="Tomooka N."/>
        </authorList>
    </citation>
    <scope>NUCLEOTIDE SEQUENCE [LARGE SCALE GENOMIC DNA]</scope>
    <source>
        <strain evidence="2">cv. Shumari</strain>
    </source>
</reference>
<organism evidence="1 2">
    <name type="scientific">Vigna angularis var. angularis</name>
    <dbReference type="NCBI Taxonomy" id="157739"/>
    <lineage>
        <taxon>Eukaryota</taxon>
        <taxon>Viridiplantae</taxon>
        <taxon>Streptophyta</taxon>
        <taxon>Embryophyta</taxon>
        <taxon>Tracheophyta</taxon>
        <taxon>Spermatophyta</taxon>
        <taxon>Magnoliopsida</taxon>
        <taxon>eudicotyledons</taxon>
        <taxon>Gunneridae</taxon>
        <taxon>Pentapetalae</taxon>
        <taxon>rosids</taxon>
        <taxon>fabids</taxon>
        <taxon>Fabales</taxon>
        <taxon>Fabaceae</taxon>
        <taxon>Papilionoideae</taxon>
        <taxon>50 kb inversion clade</taxon>
        <taxon>NPAAA clade</taxon>
        <taxon>indigoferoid/millettioid clade</taxon>
        <taxon>Phaseoleae</taxon>
        <taxon>Vigna</taxon>
    </lineage>
</organism>
<dbReference type="PANTHER" id="PTHR46405:SF2">
    <property type="entry name" value="OS05G0141500 PROTEIN"/>
    <property type="match status" value="1"/>
</dbReference>
<dbReference type="AlphaFoldDB" id="A0A0S3RUC5"/>
<proteinExistence type="predicted"/>
<evidence type="ECO:0000313" key="1">
    <source>
        <dbReference type="EMBL" id="BAT84214.1"/>
    </source>
</evidence>
<accession>A0A0S3RUC5</accession>
<dbReference type="InterPro" id="IPR046934">
    <property type="entry name" value="PIR2-like"/>
</dbReference>
<evidence type="ECO:0000313" key="2">
    <source>
        <dbReference type="Proteomes" id="UP000291084"/>
    </source>
</evidence>
<sequence>KREYIFRHKSFHVEKGYRTYGSKGSLRGGRLNGLNGLILDKKLKSVSESTTINLKSASLNISKASRTHQSQDCLQLNNLAEPCDRSIPGALNAIAARSYPQAHLAYLCPPQSFPSAFQRCPLYPILYGHDLWTLAFSRSPSMSSSSAATITTRYPASEVDRIRFLEVLKVAAVVLEKKGYAWAAAAEDFRHRR</sequence>
<dbReference type="Proteomes" id="UP000291084">
    <property type="component" value="Chromosome 4"/>
</dbReference>
<feature type="non-terminal residue" evidence="1">
    <location>
        <position position="1"/>
    </location>
</feature>
<protein>
    <submittedName>
        <fullName evidence="1">Uncharacterized protein</fullName>
    </submittedName>
</protein>
<dbReference type="EMBL" id="AP015037">
    <property type="protein sequence ID" value="BAT84214.1"/>
    <property type="molecule type" value="Genomic_DNA"/>
</dbReference>
<gene>
    <name evidence="1" type="primary">Vigan.04G152200</name>
    <name evidence="1" type="ORF">VIGAN_04152200</name>
</gene>
<name>A0A0S3RUC5_PHAAN</name>
<dbReference type="PANTHER" id="PTHR46405">
    <property type="entry name" value="OS05G0141500 PROTEIN"/>
    <property type="match status" value="1"/>
</dbReference>